<reference evidence="6" key="1">
    <citation type="submission" date="2021-01" db="EMBL/GenBank/DDBJ databases">
        <authorList>
            <person name="Corre E."/>
            <person name="Pelletier E."/>
            <person name="Niang G."/>
            <person name="Scheremetjew M."/>
            <person name="Finn R."/>
            <person name="Kale V."/>
            <person name="Holt S."/>
            <person name="Cochrane G."/>
            <person name="Meng A."/>
            <person name="Brown T."/>
            <person name="Cohen L."/>
        </authorList>
    </citation>
    <scope>NUCLEOTIDE SEQUENCE</scope>
    <source>
        <strain evidence="6">SAG 36.94</strain>
    </source>
</reference>
<dbReference type="Pfam" id="PF13424">
    <property type="entry name" value="TPR_12"/>
    <property type="match status" value="1"/>
</dbReference>
<dbReference type="PANTHER" id="PTHR12558">
    <property type="entry name" value="CELL DIVISION CYCLE 16,23,27"/>
    <property type="match status" value="1"/>
</dbReference>
<dbReference type="SUPFAM" id="SSF48452">
    <property type="entry name" value="TPR-like"/>
    <property type="match status" value="2"/>
</dbReference>
<feature type="repeat" description="TPR" evidence="3">
    <location>
        <begin position="592"/>
        <end position="625"/>
    </location>
</feature>
<dbReference type="PROSITE" id="PS50005">
    <property type="entry name" value="TPR"/>
    <property type="match status" value="5"/>
</dbReference>
<feature type="region of interest" description="Disordered" evidence="4">
    <location>
        <begin position="683"/>
        <end position="722"/>
    </location>
</feature>
<feature type="compositionally biased region" description="Acidic residues" evidence="4">
    <location>
        <begin position="17"/>
        <end position="29"/>
    </location>
</feature>
<evidence type="ECO:0000256" key="4">
    <source>
        <dbReference type="SAM" id="MobiDB-lite"/>
    </source>
</evidence>
<dbReference type="EMBL" id="HBGH01010321">
    <property type="protein sequence ID" value="CAD9233600.1"/>
    <property type="molecule type" value="Transcribed_RNA"/>
</dbReference>
<dbReference type="InterPro" id="IPR011990">
    <property type="entry name" value="TPR-like_helical_dom_sf"/>
</dbReference>
<evidence type="ECO:0000313" key="6">
    <source>
        <dbReference type="EMBL" id="CAD9233600.1"/>
    </source>
</evidence>
<feature type="repeat" description="TPR" evidence="3">
    <location>
        <begin position="243"/>
        <end position="276"/>
    </location>
</feature>
<name>A0A6T6CIT4_9RHOD</name>
<dbReference type="InterPro" id="IPR019734">
    <property type="entry name" value="TPR_rpt"/>
</dbReference>
<comment type="similarity">
    <text evidence="2">Belongs to the APC3/CDC27 family.</text>
</comment>
<dbReference type="PANTHER" id="PTHR12558:SF13">
    <property type="entry name" value="CELL DIVISION CYCLE PROTEIN 27 HOMOLOG"/>
    <property type="match status" value="1"/>
</dbReference>
<dbReference type="EMBL" id="HBGH01010320">
    <property type="protein sequence ID" value="CAD9233599.1"/>
    <property type="molecule type" value="Transcribed_RNA"/>
</dbReference>
<evidence type="ECO:0008006" key="7">
    <source>
        <dbReference type="Google" id="ProtNLM"/>
    </source>
</evidence>
<protein>
    <recommendedName>
        <fullName evidence="7">UDP-N-acetylglucosamine--peptide N-acetylglucosaminyltransferase SPINDLY</fullName>
    </recommendedName>
</protein>
<evidence type="ECO:0000256" key="3">
    <source>
        <dbReference type="PROSITE-ProRule" id="PRU00339"/>
    </source>
</evidence>
<feature type="region of interest" description="Disordered" evidence="4">
    <location>
        <begin position="1"/>
        <end position="33"/>
    </location>
</feature>
<feature type="compositionally biased region" description="Basic and acidic residues" evidence="4">
    <location>
        <begin position="380"/>
        <end position="396"/>
    </location>
</feature>
<accession>A0A6T6CIT4</accession>
<keyword evidence="1 3" id="KW-0802">TPR repeat</keyword>
<evidence type="ECO:0000256" key="1">
    <source>
        <dbReference type="ARBA" id="ARBA00022803"/>
    </source>
</evidence>
<evidence type="ECO:0000256" key="2">
    <source>
        <dbReference type="ARBA" id="ARBA00038210"/>
    </source>
</evidence>
<feature type="repeat" description="TPR" evidence="3">
    <location>
        <begin position="209"/>
        <end position="242"/>
    </location>
</feature>
<dbReference type="AlphaFoldDB" id="A0A6T6CIT4"/>
<feature type="repeat" description="TPR" evidence="3">
    <location>
        <begin position="80"/>
        <end position="113"/>
    </location>
</feature>
<proteinExistence type="inferred from homology"/>
<evidence type="ECO:0000313" key="5">
    <source>
        <dbReference type="EMBL" id="CAD9233599.1"/>
    </source>
</evidence>
<dbReference type="Pfam" id="PF13432">
    <property type="entry name" value="TPR_16"/>
    <property type="match status" value="2"/>
</dbReference>
<organism evidence="6">
    <name type="scientific">Compsopogon caeruleus</name>
    <dbReference type="NCBI Taxonomy" id="31354"/>
    <lineage>
        <taxon>Eukaryota</taxon>
        <taxon>Rhodophyta</taxon>
        <taxon>Compsopogonophyceae</taxon>
        <taxon>Compsopogonales</taxon>
        <taxon>Compsopogonaceae</taxon>
        <taxon>Compsopogon</taxon>
    </lineage>
</organism>
<feature type="repeat" description="TPR" evidence="3">
    <location>
        <begin position="626"/>
        <end position="659"/>
    </location>
</feature>
<dbReference type="SMART" id="SM00028">
    <property type="entry name" value="TPR"/>
    <property type="match status" value="9"/>
</dbReference>
<sequence length="722" mass="78484">MEPDENGELSEGGNSGDAEEESELEDDAGDACGVSLEQQYQEQIDVSSLGSEDVPVWSELHEKQLRSALSGACKRMQYNAEAHFHLGLLGLRSGRGEEALKAFQHALTLSQQRLTTFGDAPPRGYIGRVAEMQAHTAQAAHMAAITALDAERRAPCLVKMQADLIEASKLDNSQPDIWNAVALLHLAEGGYEGAREVLTAILRAFPSYFDALNNLGVAELTLGNLNEATKHFQTVISQDRTHVEALSNYGVVLLRLGIFDLALKVFEAVVRDAPHARGLAFAWGGLAVSYLALGRVEEAELAGRRAEDTSEAKDKSKFALLNMSIMSRRVILNMKRGIADPPRSPSHREGSSFLWPPHKSGSLSTPKPPDRHTSTTQRTENGKTGDDPRKGHDGITKPRRKVRVTMGMPTPSTGAGESSHLVSPFAAKPRAETDDEKPAIEYGIYRLRTHSREVNSSAASTLLGACLRQRHEFSLEETGNRSFGAEAAERLVEALEKNPKDACAWVQLALLQLGSGEYPSSRDFAMQAICRDESLLASWNCLGVSSLLLDELSHAEKAFGKALDAVRSGTIQNAGLGDEEGACDAASLHAFAAVWNNLGNMWRQEGRYEEAEDAYKRSNEAGGENAVVYNNLALLKVAKLEIDKAEEYLKKALEIQPNLECAISNRLKLSRLKQMGVGGLDPRPSMGRISVESETRRQSIPKPGAAAGYQRGESHGLKLSMG</sequence>
<dbReference type="Gene3D" id="1.25.40.10">
    <property type="entry name" value="Tetratricopeptide repeat domain"/>
    <property type="match status" value="3"/>
</dbReference>
<feature type="region of interest" description="Disordered" evidence="4">
    <location>
        <begin position="337"/>
        <end position="422"/>
    </location>
</feature>
<gene>
    <name evidence="5" type="ORF">CCAE0312_LOCUS5685</name>
    <name evidence="6" type="ORF">CCAE0312_LOCUS5686</name>
</gene>